<keyword evidence="1" id="KW-1133">Transmembrane helix</keyword>
<name>A0A3Q9BJ03_9LACT</name>
<feature type="transmembrane region" description="Helical" evidence="1">
    <location>
        <begin position="137"/>
        <end position="159"/>
    </location>
</feature>
<dbReference type="InterPro" id="IPR047928">
    <property type="entry name" value="Perm_prefix_1"/>
</dbReference>
<feature type="transmembrane region" description="Helical" evidence="1">
    <location>
        <begin position="192"/>
        <end position="216"/>
    </location>
</feature>
<dbReference type="Proteomes" id="UP000273326">
    <property type="component" value="Chromosome"/>
</dbReference>
<keyword evidence="1" id="KW-0812">Transmembrane</keyword>
<organism evidence="2 3">
    <name type="scientific">Jeotgalibaca ciconiae</name>
    <dbReference type="NCBI Taxonomy" id="2496265"/>
    <lineage>
        <taxon>Bacteria</taxon>
        <taxon>Bacillati</taxon>
        <taxon>Bacillota</taxon>
        <taxon>Bacilli</taxon>
        <taxon>Lactobacillales</taxon>
        <taxon>Carnobacteriaceae</taxon>
        <taxon>Jeotgalibaca</taxon>
    </lineage>
</organism>
<dbReference type="OrthoDB" id="9815852at2"/>
<dbReference type="NCBIfam" id="NF038403">
    <property type="entry name" value="perm_prefix_1"/>
    <property type="match status" value="1"/>
</dbReference>
<gene>
    <name evidence="2" type="ORF">EJN90_01645</name>
</gene>
<accession>A0A3Q9BJ03</accession>
<evidence type="ECO:0000256" key="1">
    <source>
        <dbReference type="SAM" id="Phobius"/>
    </source>
</evidence>
<keyword evidence="1" id="KW-0472">Membrane</keyword>
<keyword evidence="3" id="KW-1185">Reference proteome</keyword>
<proteinExistence type="predicted"/>
<feature type="transmembrane region" description="Helical" evidence="1">
    <location>
        <begin position="98"/>
        <end position="117"/>
    </location>
</feature>
<evidence type="ECO:0000313" key="2">
    <source>
        <dbReference type="EMBL" id="AZP03477.1"/>
    </source>
</evidence>
<feature type="transmembrane region" description="Helical" evidence="1">
    <location>
        <begin position="265"/>
        <end position="286"/>
    </location>
</feature>
<evidence type="ECO:0000313" key="3">
    <source>
        <dbReference type="Proteomes" id="UP000273326"/>
    </source>
</evidence>
<protein>
    <recommendedName>
        <fullName evidence="4">Beta-carotene 15,15'-monooxygenase</fullName>
    </recommendedName>
</protein>
<feature type="transmembrane region" description="Helical" evidence="1">
    <location>
        <begin position="298"/>
        <end position="319"/>
    </location>
</feature>
<dbReference type="EMBL" id="CP034465">
    <property type="protein sequence ID" value="AZP03477.1"/>
    <property type="molecule type" value="Genomic_DNA"/>
</dbReference>
<dbReference type="RefSeq" id="WP_126108568.1">
    <property type="nucleotide sequence ID" value="NZ_CP034465.1"/>
</dbReference>
<evidence type="ECO:0008006" key="4">
    <source>
        <dbReference type="Google" id="ProtNLM"/>
    </source>
</evidence>
<dbReference type="AlphaFoldDB" id="A0A3Q9BJ03"/>
<feature type="transmembrane region" description="Helical" evidence="1">
    <location>
        <begin position="222"/>
        <end position="244"/>
    </location>
</feature>
<reference evidence="3" key="1">
    <citation type="submission" date="2018-12" db="EMBL/GenBank/DDBJ databases">
        <title>Complete genome sequencing of Jeotgalibaca sp. H21T32.</title>
        <authorList>
            <person name="Bae J.-W."/>
            <person name="Lee S.-Y."/>
        </authorList>
    </citation>
    <scope>NUCLEOTIDE SEQUENCE [LARGE SCALE GENOMIC DNA]</scope>
    <source>
        <strain evidence="3">H21T32</strain>
    </source>
</reference>
<dbReference type="KEGG" id="jeh:EJN90_01645"/>
<sequence length="325" mass="36842">MDTIFNYVESVFINLPRTSEMEQLKADMLHNMEDKYQDLKGQGVSENEAIGTVLSEFGNIDEIVEEYRLSKNEETIDPDTIQLDNSEVEAFMLHRNQYAFGISLGTFMCIISVPLLFLTMQIFNSLFPSLQDDIGNILGVVILLITVAIAVALFIIFGMRETNFPYKNKLLEVDPYFYSQIKQEYQLFKPRFTYAIAAGVVLCILGPVFLLLSLILLGEDNFLGVALLMSFIATGVFLFVFFGIQKDTYEKVLSMGEHTRIHMKTNKITETVSSIVFPLATLYFLYQGFIHNNWDSAWVVFPIVGIGFGIFAAITEAIGNIREKK</sequence>